<proteinExistence type="predicted"/>
<gene>
    <name evidence="1" type="ORF">BMON_0127</name>
</gene>
<evidence type="ECO:0000313" key="2">
    <source>
        <dbReference type="Proteomes" id="UP000029082"/>
    </source>
</evidence>
<dbReference type="OrthoDB" id="3240452at2"/>
<dbReference type="RefSeq" id="WP_033513446.1">
    <property type="nucleotide sequence ID" value="NZ_JDUO01000015.1"/>
</dbReference>
<keyword evidence="2" id="KW-1185">Reference proteome</keyword>
<dbReference type="GeneID" id="93094991"/>
<protein>
    <submittedName>
        <fullName evidence="1">Uncharacterized protein</fullName>
    </submittedName>
</protein>
<sequence length="311" mass="32997">MTTALGVDVDTNGNGVDPLTHRQIIKRHWNNTGIMGGLTVSGRSDLYYTVSTGVAVCSMGDADGYTEAYWPGGKTENTVSAGDGTYARIDSVYLLANTGTPDNDVHCLALQGTPSASPVAPKLPAGALLLRNVTIPAGASTTGVGSIGVDVRYAIPYGASGDLLGAFTNTADAFGSSTVREWYTQESVSIYVPTDRTVEIIYQATFANAHQDRGRDLVGGGWISWGVAALLLDGVAIPHSGTEWQASNGVWESHEIHKLVKVTAGRHTIAVRNGLMSHQESSGMPYFRYSDNGGVSYKGRDLQVWDRGPDQ</sequence>
<name>A0A087CAF5_9BIFI</name>
<dbReference type="STRING" id="1437603.GCA_000771525_00461"/>
<dbReference type="Proteomes" id="UP000029082">
    <property type="component" value="Unassembled WGS sequence"/>
</dbReference>
<organism evidence="1 2">
    <name type="scientific">Bifidobacterium mongoliense DSM 21395</name>
    <dbReference type="NCBI Taxonomy" id="1437603"/>
    <lineage>
        <taxon>Bacteria</taxon>
        <taxon>Bacillati</taxon>
        <taxon>Actinomycetota</taxon>
        <taxon>Actinomycetes</taxon>
        <taxon>Bifidobacteriales</taxon>
        <taxon>Bifidobacteriaceae</taxon>
        <taxon>Bifidobacterium</taxon>
    </lineage>
</organism>
<reference evidence="1 2" key="1">
    <citation type="submission" date="2014-03" db="EMBL/GenBank/DDBJ databases">
        <title>Genomics of Bifidobacteria.</title>
        <authorList>
            <person name="Ventura M."/>
            <person name="Milani C."/>
            <person name="Lugli G.A."/>
        </authorList>
    </citation>
    <scope>NUCLEOTIDE SEQUENCE [LARGE SCALE GENOMIC DNA]</scope>
    <source>
        <strain evidence="1 2">DSM 21395</strain>
    </source>
</reference>
<dbReference type="eggNOG" id="ENOG5031TK5">
    <property type="taxonomic scope" value="Bacteria"/>
</dbReference>
<dbReference type="AlphaFoldDB" id="A0A087CAF5"/>
<comment type="caution">
    <text evidence="1">The sequence shown here is derived from an EMBL/GenBank/DDBJ whole genome shotgun (WGS) entry which is preliminary data.</text>
</comment>
<accession>A0A087CAF5</accession>
<dbReference type="EMBL" id="JGZE01000001">
    <property type="protein sequence ID" value="KFI80255.1"/>
    <property type="molecule type" value="Genomic_DNA"/>
</dbReference>
<evidence type="ECO:0000313" key="1">
    <source>
        <dbReference type="EMBL" id="KFI80255.1"/>
    </source>
</evidence>